<keyword evidence="1" id="KW-0472">Membrane</keyword>
<reference evidence="2 3" key="1">
    <citation type="submission" date="2017-09" db="EMBL/GenBank/DDBJ databases">
        <title>Bacterial strain isolated from the female urinary microbiota.</title>
        <authorList>
            <person name="Thomas-White K."/>
            <person name="Kumar N."/>
            <person name="Forster S."/>
            <person name="Putonti C."/>
            <person name="Lawley T."/>
            <person name="Wolfe A.J."/>
        </authorList>
    </citation>
    <scope>NUCLEOTIDE SEQUENCE [LARGE SCALE GENOMIC DNA]</scope>
    <source>
        <strain evidence="2 3">UMB0792</strain>
    </source>
</reference>
<dbReference type="Pfam" id="PF10101">
    <property type="entry name" value="DUF2339"/>
    <property type="match status" value="1"/>
</dbReference>
<feature type="transmembrane region" description="Helical" evidence="1">
    <location>
        <begin position="130"/>
        <end position="148"/>
    </location>
</feature>
<feature type="transmembrane region" description="Helical" evidence="1">
    <location>
        <begin position="496"/>
        <end position="518"/>
    </location>
</feature>
<feature type="transmembrane region" description="Helical" evidence="1">
    <location>
        <begin position="464"/>
        <end position="484"/>
    </location>
</feature>
<feature type="transmembrane region" description="Helical" evidence="1">
    <location>
        <begin position="422"/>
        <end position="444"/>
    </location>
</feature>
<feature type="transmembrane region" description="Helical" evidence="1">
    <location>
        <begin position="103"/>
        <end position="123"/>
    </location>
</feature>
<keyword evidence="3" id="KW-1185">Reference proteome</keyword>
<feature type="transmembrane region" description="Helical" evidence="1">
    <location>
        <begin position="272"/>
        <end position="288"/>
    </location>
</feature>
<feature type="transmembrane region" description="Helical" evidence="1">
    <location>
        <begin position="20"/>
        <end position="42"/>
    </location>
</feature>
<feature type="transmembrane region" description="Helical" evidence="1">
    <location>
        <begin position="300"/>
        <end position="317"/>
    </location>
</feature>
<feature type="transmembrane region" description="Helical" evidence="1">
    <location>
        <begin position="154"/>
        <end position="173"/>
    </location>
</feature>
<feature type="transmembrane region" description="Helical" evidence="1">
    <location>
        <begin position="524"/>
        <end position="542"/>
    </location>
</feature>
<feature type="transmembrane region" description="Helical" evidence="1">
    <location>
        <begin position="215"/>
        <end position="236"/>
    </location>
</feature>
<dbReference type="EMBL" id="PNHG01000002">
    <property type="protein sequence ID" value="PMC65229.1"/>
    <property type="molecule type" value="Genomic_DNA"/>
</dbReference>
<name>A0A2N6T7F5_9CORY</name>
<feature type="transmembrane region" description="Helical" evidence="1">
    <location>
        <begin position="48"/>
        <end position="67"/>
    </location>
</feature>
<dbReference type="AlphaFoldDB" id="A0A2N6T7F5"/>
<organism evidence="2 3">
    <name type="scientific">Corynebacterium tuscaniense</name>
    <dbReference type="NCBI Taxonomy" id="302449"/>
    <lineage>
        <taxon>Bacteria</taxon>
        <taxon>Bacillati</taxon>
        <taxon>Actinomycetota</taxon>
        <taxon>Actinomycetes</taxon>
        <taxon>Mycobacteriales</taxon>
        <taxon>Corynebacteriaceae</taxon>
        <taxon>Corynebacterium</taxon>
    </lineage>
</organism>
<comment type="caution">
    <text evidence="2">The sequence shown here is derived from an EMBL/GenBank/DDBJ whole genome shotgun (WGS) entry which is preliminary data.</text>
</comment>
<feature type="transmembrane region" description="Helical" evidence="1">
    <location>
        <begin position="329"/>
        <end position="348"/>
    </location>
</feature>
<sequence>MVPPKSPKPKLSTEQLVLRWAAIIGSIITFVGACFGIALAIQTGLLGPAGRVVGAALLAFILLGVGIRVDRRKGSNVGVMALYVTSFLILIADLWYAVSVQGWINPIGGVTVFLAVWLSYLALAKWRNSLQLILAMCIILVFHTFYLFTDDNLINGLVMVAPIAVILLTWWMAREASPRLIAIVRGTAGALLAWQTYLLAFSIPLFFDVSSSDEPINFAVTFPLIGLVLLVIGEIFFAAPGAQRAHNIVSAVVVPAIILVASYSLLRDTGTWLPFLIAAAMTVLVTVIRPRNKAEFSSDLLTGWLIVLPFTFFQPFIESQDFTGNTPKAEAIPVLIFIAVAITVLMFLHRLQVNTLAVVASWAFMLLVGVLPMLAYTLNPSTPTRWSWFTLIQGLLLAALLVIAVTRKALWHGIATQARAVFAGYGLILEMLAVVTIVDLLWRISTEVAGAPSEAVVESSRMGFYNGHMIVSISWMAAASWLLLKRPGAMDTKTLRTTGLVMAIVATGKLVFFDMAALGGIPRVLTFIVCGLLLIAVAIKGAQRKTTAANTSPADVDVDVLERRN</sequence>
<keyword evidence="1" id="KW-0812">Transmembrane</keyword>
<evidence type="ECO:0000313" key="2">
    <source>
        <dbReference type="EMBL" id="PMC65229.1"/>
    </source>
</evidence>
<gene>
    <name evidence="2" type="ORF">CJ203_02105</name>
</gene>
<evidence type="ECO:0000256" key="1">
    <source>
        <dbReference type="SAM" id="Phobius"/>
    </source>
</evidence>
<keyword evidence="1" id="KW-1133">Transmembrane helix</keyword>
<feature type="transmembrane region" description="Helical" evidence="1">
    <location>
        <begin position="79"/>
        <end position="97"/>
    </location>
</feature>
<feature type="transmembrane region" description="Helical" evidence="1">
    <location>
        <begin position="248"/>
        <end position="266"/>
    </location>
</feature>
<feature type="transmembrane region" description="Helical" evidence="1">
    <location>
        <begin position="355"/>
        <end position="376"/>
    </location>
</feature>
<feature type="transmembrane region" description="Helical" evidence="1">
    <location>
        <begin position="388"/>
        <end position="410"/>
    </location>
</feature>
<accession>A0A2N6T7F5</accession>
<dbReference type="InterPro" id="IPR019286">
    <property type="entry name" value="DUF2339_TM"/>
</dbReference>
<evidence type="ECO:0008006" key="4">
    <source>
        <dbReference type="Google" id="ProtNLM"/>
    </source>
</evidence>
<feature type="transmembrane region" description="Helical" evidence="1">
    <location>
        <begin position="180"/>
        <end position="203"/>
    </location>
</feature>
<proteinExistence type="predicted"/>
<protein>
    <recommendedName>
        <fullName evidence="4">DUF2339 domain-containing protein</fullName>
    </recommendedName>
</protein>
<dbReference type="Proteomes" id="UP000235836">
    <property type="component" value="Unassembled WGS sequence"/>
</dbReference>
<evidence type="ECO:0000313" key="3">
    <source>
        <dbReference type="Proteomes" id="UP000235836"/>
    </source>
</evidence>
<dbReference type="PROSITE" id="PS51257">
    <property type="entry name" value="PROKAR_LIPOPROTEIN"/>
    <property type="match status" value="1"/>
</dbReference>